<dbReference type="GO" id="GO:0009279">
    <property type="term" value="C:cell outer membrane"/>
    <property type="evidence" value="ECO:0007669"/>
    <property type="project" value="UniProtKB-SubCell"/>
</dbReference>
<gene>
    <name evidence="10" type="ORF">TBC1_12545</name>
</gene>
<evidence type="ECO:0000313" key="10">
    <source>
        <dbReference type="EMBL" id="GAP44734.1"/>
    </source>
</evidence>
<dbReference type="Pfam" id="PF13715">
    <property type="entry name" value="CarbopepD_reg_2"/>
    <property type="match status" value="1"/>
</dbReference>
<dbReference type="InterPro" id="IPR023996">
    <property type="entry name" value="TonB-dep_OMP_SusC/RagA"/>
</dbReference>
<dbReference type="OrthoDB" id="9768177at2"/>
<evidence type="ECO:0000256" key="7">
    <source>
        <dbReference type="PROSITE-ProRule" id="PRU01360"/>
    </source>
</evidence>
<dbReference type="InterPro" id="IPR036942">
    <property type="entry name" value="Beta-barrel_TonB_sf"/>
</dbReference>
<evidence type="ECO:0000256" key="6">
    <source>
        <dbReference type="ARBA" id="ARBA00023237"/>
    </source>
</evidence>
<feature type="signal peptide" evidence="8">
    <location>
        <begin position="1"/>
        <end position="22"/>
    </location>
</feature>
<keyword evidence="8" id="KW-0732">Signal</keyword>
<dbReference type="Proteomes" id="UP000053091">
    <property type="component" value="Unassembled WGS sequence"/>
</dbReference>
<evidence type="ECO:0000256" key="4">
    <source>
        <dbReference type="ARBA" id="ARBA00022692"/>
    </source>
</evidence>
<sequence>MTCIAKIAPLLFLTFLITSIRAQTISGVVRGADDGQTLPGVSILIKGTTQGTATDVNGRYSIDVPGKQTVLVFSFIGYSTTEIQAGNRATIDVSLVPEARRLEEVVVTALGVKREKREIGYSSEKMNTSEILRSSTPNVIGALAGRSAGVQISQGDGVEGGSTRIVIRGNNNLARNNQPLIVVDNVPLDNNPGLDNIGRGVDWGNGIADINPFDIEDYTVLKGGAASALYGERGANGVILITTKRGKKQQGLGVTYNYTVKMSDPYRYREVQNKYGHGGPVSLTEPVFPVDENGTLLYPGIYGNDQLILDQDGTTSTTSQEFGYYGSAVSWGPEMKGQLIKWWDGEMRNYTPQPDNLSMPFRQGITQTHNVSVQGGNDKGTIRLSMTNQDHTPIINNSNYNRTTINFGTNIKISEKLRADATLTYVKFKRKNSPMIGEDGNSFSKGFLYSWPRSYQGIDRDTYQMPDGSRNLLDGYPFLYVDRYIWWNYYNNNTWQDRDKYTGAIALTWDITPWLNATGRIGRDYSVEQFTSKNKPVDFIGMLGGGYSNSLARNTNDNMEVLLTAEKKEILGSGINVRLSAGSSRWDYNAYGIAGKSGTWYYPNMYTFFNFTDYIFETDDDGNSMVINPGSGDAGLQLIPSETILRQRTNSVFSFLNLSYKNYLFLELTGRNDWSSTLPSNNNSYFYPSASLSFIASEAFKFENKLPWLNFMKIRGGIAQTASPAMAYQKNFYYNSSLFGGQQASFLPDVIPPFELKPQFVTGYESGITLGFFDNRIDVDFTWYYQHSFDQILSLPVPVSSGSYNITINRGELSNKGFEIILNTVPLQTRNFILKAGLNLARNRNRILSLGGYSDTYHLADIWGLNGPAMELYEGSEYGTITGYDYVYDANGNRILNDAGTHYKITDTRVPIGNASPDFIGGFTTEWIFRNIKISTLIDTKWGGDIYCGSWVISQQTGQSPSTLLERDGGGLPYTDPDGITRNVGVVLEGVYEDGTVNDKVVHYYYKYLPNAGGWGKFVSTPGILENTWVKMREISVSYSLPASILKKTRVFQSLTLSVTGRDLFYIYTTLPDKINPEGIMGSGNAQGFEWASFPGVRSFTFGASATF</sequence>
<dbReference type="Gene3D" id="2.170.130.10">
    <property type="entry name" value="TonB-dependent receptor, plug domain"/>
    <property type="match status" value="1"/>
</dbReference>
<evidence type="ECO:0000256" key="5">
    <source>
        <dbReference type="ARBA" id="ARBA00023136"/>
    </source>
</evidence>
<keyword evidence="6 7" id="KW-0998">Cell outer membrane</keyword>
<evidence type="ECO:0000256" key="2">
    <source>
        <dbReference type="ARBA" id="ARBA00022448"/>
    </source>
</evidence>
<dbReference type="InterPro" id="IPR012910">
    <property type="entry name" value="Plug_dom"/>
</dbReference>
<dbReference type="PROSITE" id="PS52016">
    <property type="entry name" value="TONB_DEPENDENT_REC_3"/>
    <property type="match status" value="1"/>
</dbReference>
<dbReference type="STRING" id="1678841.TBC1_12545"/>
<feature type="domain" description="TonB-dependent receptor plug" evidence="9">
    <location>
        <begin position="116"/>
        <end position="238"/>
    </location>
</feature>
<dbReference type="InterPro" id="IPR039426">
    <property type="entry name" value="TonB-dep_rcpt-like"/>
</dbReference>
<dbReference type="InterPro" id="IPR037066">
    <property type="entry name" value="Plug_dom_sf"/>
</dbReference>
<keyword evidence="4 7" id="KW-0812">Transmembrane</keyword>
<organism evidence="10">
    <name type="scientific">Lentimicrobium saccharophilum</name>
    <dbReference type="NCBI Taxonomy" id="1678841"/>
    <lineage>
        <taxon>Bacteria</taxon>
        <taxon>Pseudomonadati</taxon>
        <taxon>Bacteroidota</taxon>
        <taxon>Bacteroidia</taxon>
        <taxon>Bacteroidales</taxon>
        <taxon>Lentimicrobiaceae</taxon>
        <taxon>Lentimicrobium</taxon>
    </lineage>
</organism>
<keyword evidence="5 7" id="KW-0472">Membrane</keyword>
<dbReference type="SUPFAM" id="SSF49464">
    <property type="entry name" value="Carboxypeptidase regulatory domain-like"/>
    <property type="match status" value="1"/>
</dbReference>
<evidence type="ECO:0000259" key="9">
    <source>
        <dbReference type="Pfam" id="PF07715"/>
    </source>
</evidence>
<accession>A0A0S7C3G9</accession>
<dbReference type="Pfam" id="PF07715">
    <property type="entry name" value="Plug"/>
    <property type="match status" value="1"/>
</dbReference>
<feature type="chain" id="PRO_5006633584" evidence="8">
    <location>
        <begin position="23"/>
        <end position="1108"/>
    </location>
</feature>
<dbReference type="SUPFAM" id="SSF56935">
    <property type="entry name" value="Porins"/>
    <property type="match status" value="1"/>
</dbReference>
<evidence type="ECO:0000256" key="1">
    <source>
        <dbReference type="ARBA" id="ARBA00004571"/>
    </source>
</evidence>
<dbReference type="EMBL" id="DF968183">
    <property type="protein sequence ID" value="GAP44734.1"/>
    <property type="molecule type" value="Genomic_DNA"/>
</dbReference>
<dbReference type="Gene3D" id="2.40.170.20">
    <property type="entry name" value="TonB-dependent receptor, beta-barrel domain"/>
    <property type="match status" value="1"/>
</dbReference>
<reference evidence="10" key="1">
    <citation type="journal article" date="2015" name="Genome Announc.">
        <title>Draft Genome Sequence of Bacteroidales Strain TBC1, a Novel Isolate from a Methanogenic Wastewater Treatment System.</title>
        <authorList>
            <person name="Tourlousse D.M."/>
            <person name="Matsuura N."/>
            <person name="Sun L."/>
            <person name="Toyonaga M."/>
            <person name="Kuroda K."/>
            <person name="Ohashi A."/>
            <person name="Cruz R."/>
            <person name="Yamaguchi T."/>
            <person name="Sekiguchi Y."/>
        </authorList>
    </citation>
    <scope>NUCLEOTIDE SEQUENCE [LARGE SCALE GENOMIC DNA]</scope>
    <source>
        <strain evidence="10">TBC1</strain>
    </source>
</reference>
<protein>
    <submittedName>
        <fullName evidence="10">TonB-linked outer membrane protein, SusC/RagA family</fullName>
    </submittedName>
</protein>
<keyword evidence="2 7" id="KW-0813">Transport</keyword>
<comment type="subcellular location">
    <subcellularLocation>
        <location evidence="1 7">Cell outer membrane</location>
        <topology evidence="1 7">Multi-pass membrane protein</topology>
    </subcellularLocation>
</comment>
<dbReference type="AlphaFoldDB" id="A0A0S7C3G9"/>
<dbReference type="RefSeq" id="WP_062044536.1">
    <property type="nucleotide sequence ID" value="NZ_DF968183.1"/>
</dbReference>
<comment type="similarity">
    <text evidence="7">Belongs to the TonB-dependent receptor family.</text>
</comment>
<proteinExistence type="inferred from homology"/>
<name>A0A0S7C3G9_9BACT</name>
<dbReference type="InterPro" id="IPR023997">
    <property type="entry name" value="TonB-dep_OMP_SusC/RagA_CS"/>
</dbReference>
<keyword evidence="3 7" id="KW-1134">Transmembrane beta strand</keyword>
<evidence type="ECO:0000256" key="3">
    <source>
        <dbReference type="ARBA" id="ARBA00022452"/>
    </source>
</evidence>
<dbReference type="NCBIfam" id="TIGR04057">
    <property type="entry name" value="SusC_RagA_signa"/>
    <property type="match status" value="1"/>
</dbReference>
<keyword evidence="11" id="KW-1185">Reference proteome</keyword>
<evidence type="ECO:0000313" key="11">
    <source>
        <dbReference type="Proteomes" id="UP000053091"/>
    </source>
</evidence>
<dbReference type="Gene3D" id="2.60.40.1120">
    <property type="entry name" value="Carboxypeptidase-like, regulatory domain"/>
    <property type="match status" value="1"/>
</dbReference>
<dbReference type="InterPro" id="IPR008969">
    <property type="entry name" value="CarboxyPept-like_regulatory"/>
</dbReference>
<dbReference type="NCBIfam" id="TIGR04056">
    <property type="entry name" value="OMP_RagA_SusC"/>
    <property type="match status" value="1"/>
</dbReference>
<evidence type="ECO:0000256" key="8">
    <source>
        <dbReference type="SAM" id="SignalP"/>
    </source>
</evidence>
<dbReference type="PATRIC" id="fig|1678841.3.peg.3267"/>